<dbReference type="EMBL" id="FOVJ01000001">
    <property type="protein sequence ID" value="SFN32997.1"/>
    <property type="molecule type" value="Genomic_DNA"/>
</dbReference>
<reference evidence="14" key="1">
    <citation type="submission" date="2016-10" db="EMBL/GenBank/DDBJ databases">
        <authorList>
            <person name="Varghese N."/>
        </authorList>
    </citation>
    <scope>NUCLEOTIDE SEQUENCE [LARGE SCALE GENOMIC DNA]</scope>
    <source>
        <strain evidence="14">Nsp8</strain>
    </source>
</reference>
<dbReference type="SUPFAM" id="SSF47384">
    <property type="entry name" value="Homodimeric domain of signal transducing histidine kinase"/>
    <property type="match status" value="1"/>
</dbReference>
<sequence length="569" mass="63688">MSKPLIRVLLVEDDAVDRMACRRALARNLDYEFLLSEAESGQEGLQLAHEQQPDCVLLDYHLPDLNGLEFLAALTDDTGAVSIPVMMLTGTDNATIAVEAMKRGARDYLIKDVEHQYLELLPAVIQRVLSERRMLTEKKLAEDKLAQAEAKYRSLVETIPAIVYIAALDGTNRFLYVSSRIEMLGFPPEQWLNDPDVLLARTHPDDRQRTLEERAKSRATGAPLRCEYRLLSHGGTVLWFRDEASVVHDESGRSLFLQGILVDITESKQAEAELREHRYRLEELVAKRTDELARVNAELRRDIAERKLIETELTKAKTDAEKANFAKSEFLSSMSHELRSPLNVMLGFSQLMESSTPPPTFTQMTMLKEINAAGWYLLELINKILDLATIESGKLIVSQEPMCLGEVMVESRTMVEPQAQEHGIQLIFPPADMHFFVKADRTRVKQVLINLLSNAIKYNREGGTVEVTCDMIAPERIRVSVRDTGTGLPPEKLTQLFQQFNRLGQEAGSVEGTGIGLVVTKQLIELMGGEIGVESTVGVGSVFWFELMSDAAPELRTAGSKNEEFGTEG</sequence>
<dbReference type="EC" id="2.7.13.3" evidence="3"/>
<dbReference type="Pfam" id="PF00512">
    <property type="entry name" value="HisKA"/>
    <property type="match status" value="1"/>
</dbReference>
<evidence type="ECO:0000259" key="9">
    <source>
        <dbReference type="PROSITE" id="PS50109"/>
    </source>
</evidence>
<comment type="subcellular location">
    <subcellularLocation>
        <location evidence="2">Cell inner membrane</location>
        <topology evidence="2">Multi-pass membrane protein</topology>
    </subcellularLocation>
</comment>
<dbReference type="SUPFAM" id="SSF52172">
    <property type="entry name" value="CheY-like"/>
    <property type="match status" value="1"/>
</dbReference>
<evidence type="ECO:0000256" key="8">
    <source>
        <dbReference type="SAM" id="Coils"/>
    </source>
</evidence>
<protein>
    <recommendedName>
        <fullName evidence="3">histidine kinase</fullName>
        <ecNumber evidence="3">2.7.13.3</ecNumber>
    </recommendedName>
</protein>
<dbReference type="InterPro" id="IPR011006">
    <property type="entry name" value="CheY-like_superfamily"/>
</dbReference>
<dbReference type="AlphaFoldDB" id="A0A1I4Y4Q3"/>
<dbReference type="PROSITE" id="PS50113">
    <property type="entry name" value="PAC"/>
    <property type="match status" value="1"/>
</dbReference>
<dbReference type="Gene3D" id="3.30.450.20">
    <property type="entry name" value="PAS domain"/>
    <property type="match status" value="1"/>
</dbReference>
<feature type="coiled-coil region" evidence="8">
    <location>
        <begin position="131"/>
        <end position="158"/>
    </location>
</feature>
<dbReference type="PRINTS" id="PR00344">
    <property type="entry name" value="BCTRLSENSOR"/>
</dbReference>
<accession>A0A1I4Y4Q3</accession>
<dbReference type="CDD" id="cd00082">
    <property type="entry name" value="HisKA"/>
    <property type="match status" value="1"/>
</dbReference>
<keyword evidence="5" id="KW-0808">Transferase</keyword>
<dbReference type="PANTHER" id="PTHR43047">
    <property type="entry name" value="TWO-COMPONENT HISTIDINE PROTEIN KINASE"/>
    <property type="match status" value="1"/>
</dbReference>
<dbReference type="RefSeq" id="WP_074794218.1">
    <property type="nucleotide sequence ID" value="NZ_FOVJ01000001.1"/>
</dbReference>
<feature type="domain" description="Response regulatory" evidence="10">
    <location>
        <begin position="7"/>
        <end position="126"/>
    </location>
</feature>
<dbReference type="CDD" id="cd00156">
    <property type="entry name" value="REC"/>
    <property type="match status" value="1"/>
</dbReference>
<dbReference type="InterPro" id="IPR035965">
    <property type="entry name" value="PAS-like_dom_sf"/>
</dbReference>
<dbReference type="CDD" id="cd00130">
    <property type="entry name" value="PAS"/>
    <property type="match status" value="1"/>
</dbReference>
<keyword evidence="4 7" id="KW-0597">Phosphoprotein</keyword>
<feature type="domain" description="PAS" evidence="11">
    <location>
        <begin position="148"/>
        <end position="221"/>
    </location>
</feature>
<feature type="domain" description="Histidine kinase" evidence="9">
    <location>
        <begin position="333"/>
        <end position="551"/>
    </location>
</feature>
<dbReference type="InterPro" id="IPR000700">
    <property type="entry name" value="PAS-assoc_C"/>
</dbReference>
<evidence type="ECO:0000256" key="5">
    <source>
        <dbReference type="ARBA" id="ARBA00022679"/>
    </source>
</evidence>
<proteinExistence type="predicted"/>
<comment type="catalytic activity">
    <reaction evidence="1">
        <text>ATP + protein L-histidine = ADP + protein N-phospho-L-histidine.</text>
        <dbReference type="EC" id="2.7.13.3"/>
    </reaction>
</comment>
<dbReference type="OrthoDB" id="8552871at2"/>
<dbReference type="SMART" id="SM00388">
    <property type="entry name" value="HisKA"/>
    <property type="match status" value="1"/>
</dbReference>
<dbReference type="SMART" id="SM00448">
    <property type="entry name" value="REC"/>
    <property type="match status" value="1"/>
</dbReference>
<evidence type="ECO:0000313" key="14">
    <source>
        <dbReference type="Proteomes" id="UP000183107"/>
    </source>
</evidence>
<dbReference type="Pfam" id="PF02518">
    <property type="entry name" value="HATPase_c"/>
    <property type="match status" value="1"/>
</dbReference>
<dbReference type="PROSITE" id="PS50112">
    <property type="entry name" value="PAS"/>
    <property type="match status" value="1"/>
</dbReference>
<dbReference type="InterPro" id="IPR001610">
    <property type="entry name" value="PAC"/>
</dbReference>
<dbReference type="SMART" id="SM00387">
    <property type="entry name" value="HATPase_c"/>
    <property type="match status" value="1"/>
</dbReference>
<feature type="domain" description="PAC" evidence="12">
    <location>
        <begin position="224"/>
        <end position="276"/>
    </location>
</feature>
<dbReference type="InterPro" id="IPR013655">
    <property type="entry name" value="PAS_fold_3"/>
</dbReference>
<dbReference type="GO" id="GO:0009927">
    <property type="term" value="F:histidine phosphotransfer kinase activity"/>
    <property type="evidence" value="ECO:0007669"/>
    <property type="project" value="TreeGrafter"/>
</dbReference>
<dbReference type="InterPro" id="IPR000014">
    <property type="entry name" value="PAS"/>
</dbReference>
<dbReference type="PANTHER" id="PTHR43047:SF72">
    <property type="entry name" value="OSMOSENSING HISTIDINE PROTEIN KINASE SLN1"/>
    <property type="match status" value="1"/>
</dbReference>
<keyword evidence="14" id="KW-1185">Reference proteome</keyword>
<dbReference type="InterPro" id="IPR005467">
    <property type="entry name" value="His_kinase_dom"/>
</dbReference>
<evidence type="ECO:0000256" key="4">
    <source>
        <dbReference type="ARBA" id="ARBA00022553"/>
    </source>
</evidence>
<dbReference type="InterPro" id="IPR036890">
    <property type="entry name" value="HATPase_C_sf"/>
</dbReference>
<dbReference type="PROSITE" id="PS50110">
    <property type="entry name" value="RESPONSE_REGULATORY"/>
    <property type="match status" value="1"/>
</dbReference>
<feature type="modified residue" description="4-aspartylphosphate" evidence="7">
    <location>
        <position position="59"/>
    </location>
</feature>
<dbReference type="Gene3D" id="1.10.287.130">
    <property type="match status" value="1"/>
</dbReference>
<dbReference type="Gene3D" id="3.40.50.2300">
    <property type="match status" value="1"/>
</dbReference>
<dbReference type="FunFam" id="3.30.565.10:FF:000006">
    <property type="entry name" value="Sensor histidine kinase WalK"/>
    <property type="match status" value="1"/>
</dbReference>
<keyword evidence="8" id="KW-0175">Coiled coil</keyword>
<evidence type="ECO:0000256" key="7">
    <source>
        <dbReference type="PROSITE-ProRule" id="PRU00169"/>
    </source>
</evidence>
<evidence type="ECO:0000259" key="11">
    <source>
        <dbReference type="PROSITE" id="PS50112"/>
    </source>
</evidence>
<dbReference type="InterPro" id="IPR001789">
    <property type="entry name" value="Sig_transdc_resp-reg_receiver"/>
</dbReference>
<dbReference type="GO" id="GO:0005886">
    <property type="term" value="C:plasma membrane"/>
    <property type="evidence" value="ECO:0007669"/>
    <property type="project" value="UniProtKB-SubCell"/>
</dbReference>
<evidence type="ECO:0000313" key="13">
    <source>
        <dbReference type="EMBL" id="SFN32997.1"/>
    </source>
</evidence>
<dbReference type="Proteomes" id="UP000183107">
    <property type="component" value="Unassembled WGS sequence"/>
</dbReference>
<evidence type="ECO:0000256" key="2">
    <source>
        <dbReference type="ARBA" id="ARBA00004429"/>
    </source>
</evidence>
<dbReference type="InterPro" id="IPR003661">
    <property type="entry name" value="HisK_dim/P_dom"/>
</dbReference>
<gene>
    <name evidence="13" type="ORF">SAMN05216386_0510</name>
</gene>
<evidence type="ECO:0000256" key="6">
    <source>
        <dbReference type="ARBA" id="ARBA00022777"/>
    </source>
</evidence>
<keyword evidence="6" id="KW-0418">Kinase</keyword>
<dbReference type="SUPFAM" id="SSF55874">
    <property type="entry name" value="ATPase domain of HSP90 chaperone/DNA topoisomerase II/histidine kinase"/>
    <property type="match status" value="1"/>
</dbReference>
<name>A0A1I4Y4Q3_9PROT</name>
<evidence type="ECO:0000256" key="1">
    <source>
        <dbReference type="ARBA" id="ARBA00000085"/>
    </source>
</evidence>
<dbReference type="Pfam" id="PF00072">
    <property type="entry name" value="Response_reg"/>
    <property type="match status" value="1"/>
</dbReference>
<dbReference type="NCBIfam" id="TIGR00229">
    <property type="entry name" value="sensory_box"/>
    <property type="match status" value="1"/>
</dbReference>
<dbReference type="InterPro" id="IPR004358">
    <property type="entry name" value="Sig_transdc_His_kin-like_C"/>
</dbReference>
<evidence type="ECO:0000259" key="12">
    <source>
        <dbReference type="PROSITE" id="PS50113"/>
    </source>
</evidence>
<dbReference type="SMART" id="SM00086">
    <property type="entry name" value="PAC"/>
    <property type="match status" value="1"/>
</dbReference>
<organism evidence="13 14">
    <name type="scientific">Nitrosospira briensis</name>
    <dbReference type="NCBI Taxonomy" id="35799"/>
    <lineage>
        <taxon>Bacteria</taxon>
        <taxon>Pseudomonadati</taxon>
        <taxon>Pseudomonadota</taxon>
        <taxon>Betaproteobacteria</taxon>
        <taxon>Nitrosomonadales</taxon>
        <taxon>Nitrosomonadaceae</taxon>
        <taxon>Nitrosospira</taxon>
    </lineage>
</organism>
<evidence type="ECO:0000259" key="10">
    <source>
        <dbReference type="PROSITE" id="PS50110"/>
    </source>
</evidence>
<dbReference type="CDD" id="cd16922">
    <property type="entry name" value="HATPase_EvgS-ArcB-TorS-like"/>
    <property type="match status" value="1"/>
</dbReference>
<dbReference type="GO" id="GO:0000155">
    <property type="term" value="F:phosphorelay sensor kinase activity"/>
    <property type="evidence" value="ECO:0007669"/>
    <property type="project" value="InterPro"/>
</dbReference>
<dbReference type="Gene3D" id="3.30.565.10">
    <property type="entry name" value="Histidine kinase-like ATPase, C-terminal domain"/>
    <property type="match status" value="1"/>
</dbReference>
<dbReference type="SUPFAM" id="SSF55785">
    <property type="entry name" value="PYP-like sensor domain (PAS domain)"/>
    <property type="match status" value="1"/>
</dbReference>
<dbReference type="InterPro" id="IPR003594">
    <property type="entry name" value="HATPase_dom"/>
</dbReference>
<dbReference type="PROSITE" id="PS50109">
    <property type="entry name" value="HIS_KIN"/>
    <property type="match status" value="1"/>
</dbReference>
<dbReference type="Pfam" id="PF08447">
    <property type="entry name" value="PAS_3"/>
    <property type="match status" value="1"/>
</dbReference>
<dbReference type="STRING" id="1266925.GCA_000619905_00207"/>
<dbReference type="InterPro" id="IPR036097">
    <property type="entry name" value="HisK_dim/P_sf"/>
</dbReference>
<evidence type="ECO:0000256" key="3">
    <source>
        <dbReference type="ARBA" id="ARBA00012438"/>
    </source>
</evidence>